<keyword evidence="11" id="KW-1185">Reference proteome</keyword>
<evidence type="ECO:0000259" key="9">
    <source>
        <dbReference type="Pfam" id="PF07992"/>
    </source>
</evidence>
<feature type="binding site" evidence="7">
    <location>
        <position position="74"/>
    </location>
    <ligand>
        <name>FAD</name>
        <dbReference type="ChEBI" id="CHEBI:57692"/>
    </ligand>
</feature>
<evidence type="ECO:0000256" key="6">
    <source>
        <dbReference type="ARBA" id="ARBA00023002"/>
    </source>
</evidence>
<keyword evidence="3" id="KW-0285">Flavoprotein</keyword>
<dbReference type="InterPro" id="IPR055275">
    <property type="entry name" value="Ferredox_Rdtase"/>
</dbReference>
<dbReference type="GO" id="GO:0016491">
    <property type="term" value="F:oxidoreductase activity"/>
    <property type="evidence" value="ECO:0007669"/>
    <property type="project" value="UniProtKB-KW"/>
</dbReference>
<feature type="binding site" evidence="8">
    <location>
        <begin position="189"/>
        <end position="190"/>
    </location>
    <ligand>
        <name>NADP(+)</name>
        <dbReference type="ChEBI" id="CHEBI:58349"/>
    </ligand>
</feature>
<dbReference type="Gene3D" id="3.50.50.60">
    <property type="entry name" value="FAD/NAD(P)-binding domain"/>
    <property type="match status" value="1"/>
</dbReference>
<feature type="binding site" evidence="8">
    <location>
        <begin position="145"/>
        <end position="148"/>
    </location>
    <ligand>
        <name>NADP(+)</name>
        <dbReference type="ChEBI" id="CHEBI:58349"/>
    </ligand>
</feature>
<comment type="caution">
    <text evidence="10">The sequence shown here is derived from an EMBL/GenBank/DDBJ whole genome shotgun (WGS) entry which is preliminary data.</text>
</comment>
<evidence type="ECO:0000256" key="1">
    <source>
        <dbReference type="ARBA" id="ARBA00001974"/>
    </source>
</evidence>
<dbReference type="SUPFAM" id="SSF51971">
    <property type="entry name" value="Nucleotide-binding domain"/>
    <property type="match status" value="1"/>
</dbReference>
<dbReference type="PIRSF" id="PIRSF000362">
    <property type="entry name" value="FNR"/>
    <property type="match status" value="1"/>
</dbReference>
<proteinExistence type="inferred from homology"/>
<feature type="binding site" evidence="7">
    <location>
        <position position="340"/>
    </location>
    <ligand>
        <name>FAD</name>
        <dbReference type="ChEBI" id="CHEBI:57692"/>
    </ligand>
</feature>
<name>A0A552UH55_9SPHN</name>
<dbReference type="RefSeq" id="WP_143555066.1">
    <property type="nucleotide sequence ID" value="NZ_VJWA01000001.1"/>
</dbReference>
<evidence type="ECO:0000313" key="10">
    <source>
        <dbReference type="EMBL" id="TRW17521.1"/>
    </source>
</evidence>
<dbReference type="PANTHER" id="PTHR48467">
    <property type="entry name" value="GLUTAMATE SYNTHASE 1 [NADH], CHLOROPLASTIC-LIKE"/>
    <property type="match status" value="1"/>
</dbReference>
<feature type="binding site" evidence="7">
    <location>
        <begin position="347"/>
        <end position="349"/>
    </location>
    <ligand>
        <name>FAD</name>
        <dbReference type="ChEBI" id="CHEBI:57692"/>
    </ligand>
</feature>
<dbReference type="AlphaFoldDB" id="A0A552UH55"/>
<keyword evidence="4 7" id="KW-0274">FAD</keyword>
<dbReference type="InterPro" id="IPR023753">
    <property type="entry name" value="FAD/NAD-binding_dom"/>
</dbReference>
<dbReference type="EMBL" id="VJWA01000001">
    <property type="protein sequence ID" value="TRW17521.1"/>
    <property type="molecule type" value="Genomic_DNA"/>
</dbReference>
<reference evidence="10 11" key="1">
    <citation type="submission" date="2019-07" db="EMBL/GenBank/DDBJ databases">
        <title>Novel species isolated from glacier.</title>
        <authorList>
            <person name="Liu Q."/>
            <person name="Xin Y.-H."/>
        </authorList>
    </citation>
    <scope>NUCLEOTIDE SEQUENCE [LARGE SCALE GENOMIC DNA]</scope>
    <source>
        <strain evidence="10 11">LB1R16</strain>
    </source>
</reference>
<dbReference type="PRINTS" id="PR00419">
    <property type="entry name" value="ADXRDTASE"/>
</dbReference>
<dbReference type="InterPro" id="IPR036188">
    <property type="entry name" value="FAD/NAD-bd_sf"/>
</dbReference>
<keyword evidence="5 8" id="KW-0521">NADP</keyword>
<feature type="binding site" evidence="8">
    <location>
        <position position="347"/>
    </location>
    <ligand>
        <name>NADP(+)</name>
        <dbReference type="ChEBI" id="CHEBI:58349"/>
    </ligand>
</feature>
<dbReference type="Proteomes" id="UP000317894">
    <property type="component" value="Unassembled WGS sequence"/>
</dbReference>
<evidence type="ECO:0000256" key="8">
    <source>
        <dbReference type="PIRSR" id="PIRSR000362-2"/>
    </source>
</evidence>
<dbReference type="Gene3D" id="3.40.50.720">
    <property type="entry name" value="NAD(P)-binding Rossmann-like Domain"/>
    <property type="match status" value="1"/>
</dbReference>
<gene>
    <name evidence="10" type="ORF">FMM06_05030</name>
</gene>
<evidence type="ECO:0000256" key="7">
    <source>
        <dbReference type="PIRSR" id="PIRSR000362-1"/>
    </source>
</evidence>
<organism evidence="10 11">
    <name type="scientific">Glacieibacterium frigidum</name>
    <dbReference type="NCBI Taxonomy" id="2593303"/>
    <lineage>
        <taxon>Bacteria</taxon>
        <taxon>Pseudomonadati</taxon>
        <taxon>Pseudomonadota</taxon>
        <taxon>Alphaproteobacteria</taxon>
        <taxon>Sphingomonadales</taxon>
        <taxon>Sphingosinicellaceae</taxon>
        <taxon>Glacieibacterium</taxon>
    </lineage>
</organism>
<evidence type="ECO:0000256" key="5">
    <source>
        <dbReference type="ARBA" id="ARBA00022857"/>
    </source>
</evidence>
<dbReference type="InterPro" id="IPR021163">
    <property type="entry name" value="Ferredox_Rdtase_adrenod"/>
</dbReference>
<evidence type="ECO:0000256" key="3">
    <source>
        <dbReference type="ARBA" id="ARBA00022630"/>
    </source>
</evidence>
<feature type="binding site" evidence="8">
    <location>
        <position position="201"/>
    </location>
    <ligand>
        <name>NADP(+)</name>
        <dbReference type="ChEBI" id="CHEBI:58349"/>
    </ligand>
</feature>
<evidence type="ECO:0000313" key="11">
    <source>
        <dbReference type="Proteomes" id="UP000317894"/>
    </source>
</evidence>
<dbReference type="OrthoDB" id="9803192at2"/>
<evidence type="ECO:0000256" key="4">
    <source>
        <dbReference type="ARBA" id="ARBA00022827"/>
    </source>
</evidence>
<protein>
    <submittedName>
        <fullName evidence="10">Pyridine nucleotide-disulfide oxidoreductase</fullName>
    </submittedName>
</protein>
<feature type="binding site" evidence="7">
    <location>
        <position position="11"/>
    </location>
    <ligand>
        <name>FAD</name>
        <dbReference type="ChEBI" id="CHEBI:57692"/>
    </ligand>
</feature>
<accession>A0A552UH55</accession>
<feature type="binding site" evidence="7">
    <location>
        <position position="38"/>
    </location>
    <ligand>
        <name>FAD</name>
        <dbReference type="ChEBI" id="CHEBI:57692"/>
    </ligand>
</feature>
<dbReference type="Pfam" id="PF07992">
    <property type="entry name" value="Pyr_redox_2"/>
    <property type="match status" value="1"/>
</dbReference>
<comment type="similarity">
    <text evidence="2">Belongs to the ferredoxin--NADP reductase type 1 family.</text>
</comment>
<feature type="domain" description="FAD/NAD(P)-binding" evidence="9">
    <location>
        <begin position="1"/>
        <end position="161"/>
    </location>
</feature>
<dbReference type="PANTHER" id="PTHR48467:SF1">
    <property type="entry name" value="GLUTAMATE SYNTHASE 1 [NADH], CHLOROPLASTIC-LIKE"/>
    <property type="match status" value="1"/>
</dbReference>
<sequence length="427" mass="45088">MHVAIIGSGPAGFYTAEALAKTGAQVDIIDRLPTPFGLIRAGVAPDHQSIKAVDRRYAVTAQLPGVRFVGHVEVGKDVSMAELHGLYDAVVLATGAPHDRKLGVPGEDLPGVLGSAAFVGWYNGHPDFADLTVPLGHPGACVVGNGNVAIDVARILAKTDAELGASDITKHTRDALEHSRITDIHLIGRRGPYQASFTPKEMGELGHLTRAQPFVDPAHLPPLEGDAALEPGLRKTVGHLRAFAETPPQGKPIAVRFDFLTRPVAVEQHDGHLRLIVERTRLEGEAAVGTGELRAIECGLIVSCIGYRTSPIEGVPFDERAGRFPNDEGRIAEGLYATGWARRGPSGTIGTNRPDGFAVAARIAAEIAPSGKPGGPGLDALLAARNVRATCFADWQLIDAAEIAAARPGAPREKFVLRDHLLTAAGR</sequence>
<keyword evidence="6" id="KW-0560">Oxidoreductase</keyword>
<comment type="cofactor">
    <cofactor evidence="1 7">
        <name>FAD</name>
        <dbReference type="ChEBI" id="CHEBI:57692"/>
    </cofactor>
</comment>
<evidence type="ECO:0000256" key="2">
    <source>
        <dbReference type="ARBA" id="ARBA00008312"/>
    </source>
</evidence>